<evidence type="ECO:0000313" key="3">
    <source>
        <dbReference type="Proteomes" id="UP000694416"/>
    </source>
</evidence>
<dbReference type="Proteomes" id="UP000694416">
    <property type="component" value="Unplaced"/>
</dbReference>
<accession>A0A8C9GVL6</accession>
<reference evidence="2" key="1">
    <citation type="submission" date="2025-08" db="UniProtKB">
        <authorList>
            <consortium name="Ensembl"/>
        </authorList>
    </citation>
    <scope>IDENTIFICATION</scope>
</reference>
<dbReference type="Ensembl" id="ENSPTET00000012122.1">
    <property type="protein sequence ID" value="ENSPTEP00000007955.1"/>
    <property type="gene ID" value="ENSPTEG00000009032.1"/>
</dbReference>
<keyword evidence="3" id="KW-1185">Reference proteome</keyword>
<evidence type="ECO:0000313" key="2">
    <source>
        <dbReference type="Ensembl" id="ENSPTEP00000007955.1"/>
    </source>
</evidence>
<keyword evidence="1" id="KW-0732">Signal</keyword>
<proteinExistence type="predicted"/>
<reference evidence="2" key="2">
    <citation type="submission" date="2025-09" db="UniProtKB">
        <authorList>
            <consortium name="Ensembl"/>
        </authorList>
    </citation>
    <scope>IDENTIFICATION</scope>
</reference>
<organism evidence="2 3">
    <name type="scientific">Piliocolobus tephrosceles</name>
    <name type="common">Ugandan red Colobus</name>
    <dbReference type="NCBI Taxonomy" id="591936"/>
    <lineage>
        <taxon>Eukaryota</taxon>
        <taxon>Metazoa</taxon>
        <taxon>Chordata</taxon>
        <taxon>Craniata</taxon>
        <taxon>Vertebrata</taxon>
        <taxon>Euteleostomi</taxon>
        <taxon>Mammalia</taxon>
        <taxon>Eutheria</taxon>
        <taxon>Euarchontoglires</taxon>
        <taxon>Primates</taxon>
        <taxon>Haplorrhini</taxon>
        <taxon>Catarrhini</taxon>
        <taxon>Cercopithecidae</taxon>
        <taxon>Colobinae</taxon>
        <taxon>Piliocolobus</taxon>
    </lineage>
</organism>
<dbReference type="AlphaFoldDB" id="A0A8C9GVL6"/>
<feature type="signal peptide" evidence="1">
    <location>
        <begin position="1"/>
        <end position="35"/>
    </location>
</feature>
<sequence>PSTLDAATTPAQGRHRRLLLLPLLLFLLPAGAVRGWETEDRPRTREEECHFYAGGQVYPGEASRVSVADHSLHLSKAKSRWRPARGWEGRLRRHVYPGYTPEVWAWAAPPRLPPGPGRAWFSPRRAGKGIKGSSSCEERYGFH</sequence>
<feature type="chain" id="PRO_5034700450" evidence="1">
    <location>
        <begin position="36"/>
        <end position="143"/>
    </location>
</feature>
<name>A0A8C9GVL6_9PRIM</name>
<evidence type="ECO:0000256" key="1">
    <source>
        <dbReference type="SAM" id="SignalP"/>
    </source>
</evidence>
<protein>
    <submittedName>
        <fullName evidence="2">Uncharacterized protein</fullName>
    </submittedName>
</protein>